<dbReference type="PANTHER" id="PTHR35834:SF2">
    <property type="entry name" value="ATAXIN-10 DOMAIN-CONTAINING PROTEIN"/>
    <property type="match status" value="1"/>
</dbReference>
<keyword evidence="2" id="KW-1185">Reference proteome</keyword>
<reference evidence="1 2" key="1">
    <citation type="submission" date="2024-01" db="EMBL/GenBank/DDBJ databases">
        <title>Genome assemblies of Stephania.</title>
        <authorList>
            <person name="Yang L."/>
        </authorList>
    </citation>
    <scope>NUCLEOTIDE SEQUENCE [LARGE SCALE GENOMIC DNA]</scope>
    <source>
        <strain evidence="1">QJT</strain>
        <tissue evidence="1">Leaf</tissue>
    </source>
</reference>
<evidence type="ECO:0000313" key="2">
    <source>
        <dbReference type="Proteomes" id="UP001417504"/>
    </source>
</evidence>
<gene>
    <name evidence="1" type="ORF">Sjap_011082</name>
</gene>
<dbReference type="SUPFAM" id="SSF48371">
    <property type="entry name" value="ARM repeat"/>
    <property type="match status" value="1"/>
</dbReference>
<dbReference type="InterPro" id="IPR011989">
    <property type="entry name" value="ARM-like"/>
</dbReference>
<dbReference type="InterPro" id="IPR016024">
    <property type="entry name" value="ARM-type_fold"/>
</dbReference>
<name>A0AAP0JBQ4_9MAGN</name>
<dbReference type="EMBL" id="JBBNAE010000004">
    <property type="protein sequence ID" value="KAK9130595.1"/>
    <property type="molecule type" value="Genomic_DNA"/>
</dbReference>
<dbReference type="Proteomes" id="UP001417504">
    <property type="component" value="Unassembled WGS sequence"/>
</dbReference>
<organism evidence="1 2">
    <name type="scientific">Stephania japonica</name>
    <dbReference type="NCBI Taxonomy" id="461633"/>
    <lineage>
        <taxon>Eukaryota</taxon>
        <taxon>Viridiplantae</taxon>
        <taxon>Streptophyta</taxon>
        <taxon>Embryophyta</taxon>
        <taxon>Tracheophyta</taxon>
        <taxon>Spermatophyta</taxon>
        <taxon>Magnoliopsida</taxon>
        <taxon>Ranunculales</taxon>
        <taxon>Menispermaceae</taxon>
        <taxon>Menispermoideae</taxon>
        <taxon>Cissampelideae</taxon>
        <taxon>Stephania</taxon>
    </lineage>
</organism>
<evidence type="ECO:0000313" key="1">
    <source>
        <dbReference type="EMBL" id="KAK9130595.1"/>
    </source>
</evidence>
<protein>
    <submittedName>
        <fullName evidence="1">Uncharacterized protein</fullName>
    </submittedName>
</protein>
<sequence length="386" mass="43157">MAGEDEIRNNETKQVMKVLESLKQASQDLQNNPSSTVIKALLDLESEADSVFSTDRNLSNLSNLLSDLKAHLEELHQSKGHSIGSIIRRRFKTHDISRVAGAIQTQIQALIDRENIEILVEALQRSDGDEDENKVRILTQFEERVSQGFNRDLQDLVLKLKVFSVLESTLCDAKSSKRVRERAAAAVGALVQFNKDVFVGEVLMGHTVQALIEMGTNSSIKVLCTLIRSIKSPLVDEIEANKQIPKIITFLSSEDLSIKLTAFDCVLEMGYFGRKEAIEAMLEEGLIKRLVELQRSELGGDLIEMSSGHRMGDDSCRDREKKYYLEDHPFASCVARFAIQLEVGEGLRQREKRMLKQVILRSVREACASEAVAATILAEVLWGASL</sequence>
<proteinExistence type="predicted"/>
<dbReference type="PANTHER" id="PTHR35834">
    <property type="entry name" value="ARMADILLO-TYPE FOLD PROTEIN-RELATED"/>
    <property type="match status" value="1"/>
</dbReference>
<dbReference type="Gene3D" id="1.25.10.10">
    <property type="entry name" value="Leucine-rich Repeat Variant"/>
    <property type="match status" value="1"/>
</dbReference>
<accession>A0AAP0JBQ4</accession>
<comment type="caution">
    <text evidence="1">The sequence shown here is derived from an EMBL/GenBank/DDBJ whole genome shotgun (WGS) entry which is preliminary data.</text>
</comment>
<dbReference type="AlphaFoldDB" id="A0AAP0JBQ4"/>